<dbReference type="InterPro" id="IPR015890">
    <property type="entry name" value="Chorismate_C"/>
</dbReference>
<dbReference type="GO" id="GO:0000162">
    <property type="term" value="P:L-tryptophan biosynthetic process"/>
    <property type="evidence" value="ECO:0007669"/>
    <property type="project" value="TreeGrafter"/>
</dbReference>
<evidence type="ECO:0000313" key="3">
    <source>
        <dbReference type="EMBL" id="KAI7734060.1"/>
    </source>
</evidence>
<dbReference type="AlphaFoldDB" id="A0AAD5C3E6"/>
<dbReference type="InterPro" id="IPR005801">
    <property type="entry name" value="ADC_synthase"/>
</dbReference>
<dbReference type="Pfam" id="PF00425">
    <property type="entry name" value="Chorismate_bind"/>
    <property type="match status" value="1"/>
</dbReference>
<dbReference type="PANTHER" id="PTHR11236">
    <property type="entry name" value="AMINOBENZOATE/ANTHRANILATE SYNTHASE"/>
    <property type="match status" value="1"/>
</dbReference>
<dbReference type="PRINTS" id="PR00095">
    <property type="entry name" value="ANTSNTHASEI"/>
</dbReference>
<reference evidence="3" key="1">
    <citation type="submission" date="2022-06" db="EMBL/GenBank/DDBJ databases">
        <title>Uncovering the hologenomic basis of an extraordinary plant invasion.</title>
        <authorList>
            <person name="Bieker V.C."/>
            <person name="Martin M.D."/>
            <person name="Gilbert T."/>
            <person name="Hodgins K."/>
            <person name="Battlay P."/>
            <person name="Petersen B."/>
            <person name="Wilson J."/>
        </authorList>
    </citation>
    <scope>NUCLEOTIDE SEQUENCE</scope>
    <source>
        <strain evidence="3">AA19_3_7</strain>
        <tissue evidence="3">Leaf</tissue>
    </source>
</reference>
<name>A0AAD5C3E6_AMBAR</name>
<protein>
    <recommendedName>
        <fullName evidence="5">Anthranilate synthase</fullName>
    </recommendedName>
</protein>
<accession>A0AAD5C3E6</accession>
<evidence type="ECO:0000313" key="4">
    <source>
        <dbReference type="Proteomes" id="UP001206925"/>
    </source>
</evidence>
<dbReference type="Pfam" id="PF04715">
    <property type="entry name" value="Anth_synt_I_N"/>
    <property type="match status" value="1"/>
</dbReference>
<gene>
    <name evidence="3" type="ORF">M8C21_014608</name>
</gene>
<feature type="non-terminal residue" evidence="3">
    <location>
        <position position="472"/>
    </location>
</feature>
<feature type="domain" description="Anthranilate synthase component I N-terminal" evidence="2">
    <location>
        <begin position="78"/>
        <end position="232"/>
    </location>
</feature>
<dbReference type="Gene3D" id="3.60.120.10">
    <property type="entry name" value="Anthranilate synthase"/>
    <property type="match status" value="2"/>
</dbReference>
<dbReference type="SUPFAM" id="SSF56322">
    <property type="entry name" value="ADC synthase"/>
    <property type="match status" value="1"/>
</dbReference>
<dbReference type="InterPro" id="IPR019999">
    <property type="entry name" value="Anth_synth_I-like"/>
</dbReference>
<sequence length="472" mass="52950">PSMETLAISHRPLPPSLRRSSAASFLPPSVTLLNNTTRFLTLKCSAQSPTASVDHSVKFKEAAKHGNLIPLYRSIFSDHLTPVMAYRCLVKEDERDAPSFLFESVEPGLKASNVGRYSVIGAQPTMEIVAKEDMVTVMDHHEGRKTEERVDDPMVVPRRIMEQWKPQRIDELPDAFCGGWVGYFSYDTVRYVEKKKLPFSKAPEDDRNLPDVHLGLYDDVIVFDHVEKKAYVIHWVRMDQYSSVDEAFKDGTDRLEALRKVTNRPLAGTIRRGKTPKEDYMLENQLLHDEKQCAEHIMLVDLGRNDVGKVSKPGSVNVEKLMNIERYSHVMHISSTVTGELLDELSTWDALRAALPVGTVSGAPKVKAMELIDELEVNRRGPYSGGFGGISFTGDMDIALALRTIVFPTAARYDTMYKYQDANKRRDWLAHLQAGAGIVADSDPSDEHRECENKAAALARAIDLAESSFVDK</sequence>
<evidence type="ECO:0008006" key="5">
    <source>
        <dbReference type="Google" id="ProtNLM"/>
    </source>
</evidence>
<proteinExistence type="predicted"/>
<feature type="domain" description="Chorismate-utilising enzyme C-terminal" evidence="1">
    <location>
        <begin position="260"/>
        <end position="454"/>
    </location>
</feature>
<organism evidence="3 4">
    <name type="scientific">Ambrosia artemisiifolia</name>
    <name type="common">Common ragweed</name>
    <dbReference type="NCBI Taxonomy" id="4212"/>
    <lineage>
        <taxon>Eukaryota</taxon>
        <taxon>Viridiplantae</taxon>
        <taxon>Streptophyta</taxon>
        <taxon>Embryophyta</taxon>
        <taxon>Tracheophyta</taxon>
        <taxon>Spermatophyta</taxon>
        <taxon>Magnoliopsida</taxon>
        <taxon>eudicotyledons</taxon>
        <taxon>Gunneridae</taxon>
        <taxon>Pentapetalae</taxon>
        <taxon>asterids</taxon>
        <taxon>campanulids</taxon>
        <taxon>Asterales</taxon>
        <taxon>Asteraceae</taxon>
        <taxon>Asteroideae</taxon>
        <taxon>Heliantheae alliance</taxon>
        <taxon>Heliantheae</taxon>
        <taxon>Ambrosia</taxon>
    </lineage>
</organism>
<evidence type="ECO:0000259" key="2">
    <source>
        <dbReference type="Pfam" id="PF04715"/>
    </source>
</evidence>
<keyword evidence="4" id="KW-1185">Reference proteome</keyword>
<dbReference type="Proteomes" id="UP001206925">
    <property type="component" value="Unassembled WGS sequence"/>
</dbReference>
<evidence type="ECO:0000259" key="1">
    <source>
        <dbReference type="Pfam" id="PF00425"/>
    </source>
</evidence>
<dbReference type="PANTHER" id="PTHR11236:SF9">
    <property type="entry name" value="ANTHRANILATE SYNTHASE COMPONENT 1"/>
    <property type="match status" value="1"/>
</dbReference>
<dbReference type="InterPro" id="IPR006805">
    <property type="entry name" value="Anth_synth_I_N"/>
</dbReference>
<dbReference type="EMBL" id="JAMZMK010009845">
    <property type="protein sequence ID" value="KAI7734060.1"/>
    <property type="molecule type" value="Genomic_DNA"/>
</dbReference>
<comment type="caution">
    <text evidence="3">The sequence shown here is derived from an EMBL/GenBank/DDBJ whole genome shotgun (WGS) entry which is preliminary data.</text>
</comment>